<sequence length="186" mass="20711">MPFDLPVIVPGCRPPSICSTFLVWTYTHLASSPRCHALRSLLLWHSREPLHDPLPYQAHTPFVDRAFSFFATLWVTPPPFLILEKTSLGPWYPLSSSVSLSLQTSTQWSKPGCLVQGRTLFTSLLHSQYHNHFHIYTTSSRLTNPPSVGAAIYIPARSLATASIITAELFAIKEGLYFATTLAVPC</sequence>
<dbReference type="EMBL" id="VSRR010004140">
    <property type="protein sequence ID" value="MPC38691.1"/>
    <property type="molecule type" value="Genomic_DNA"/>
</dbReference>
<evidence type="ECO:0008006" key="3">
    <source>
        <dbReference type="Google" id="ProtNLM"/>
    </source>
</evidence>
<reference evidence="1 2" key="1">
    <citation type="submission" date="2019-05" db="EMBL/GenBank/DDBJ databases">
        <title>Another draft genome of Portunus trituberculatus and its Hox gene families provides insights of decapod evolution.</title>
        <authorList>
            <person name="Jeong J.-H."/>
            <person name="Song I."/>
            <person name="Kim S."/>
            <person name="Choi T."/>
            <person name="Kim D."/>
            <person name="Ryu S."/>
            <person name="Kim W."/>
        </authorList>
    </citation>
    <scope>NUCLEOTIDE SEQUENCE [LARGE SCALE GENOMIC DNA]</scope>
    <source>
        <tissue evidence="1">Muscle</tissue>
    </source>
</reference>
<organism evidence="1 2">
    <name type="scientific">Portunus trituberculatus</name>
    <name type="common">Swimming crab</name>
    <name type="synonym">Neptunus trituberculatus</name>
    <dbReference type="NCBI Taxonomy" id="210409"/>
    <lineage>
        <taxon>Eukaryota</taxon>
        <taxon>Metazoa</taxon>
        <taxon>Ecdysozoa</taxon>
        <taxon>Arthropoda</taxon>
        <taxon>Crustacea</taxon>
        <taxon>Multicrustacea</taxon>
        <taxon>Malacostraca</taxon>
        <taxon>Eumalacostraca</taxon>
        <taxon>Eucarida</taxon>
        <taxon>Decapoda</taxon>
        <taxon>Pleocyemata</taxon>
        <taxon>Brachyura</taxon>
        <taxon>Eubrachyura</taxon>
        <taxon>Portunoidea</taxon>
        <taxon>Portunidae</taxon>
        <taxon>Portuninae</taxon>
        <taxon>Portunus</taxon>
    </lineage>
</organism>
<evidence type="ECO:0000313" key="1">
    <source>
        <dbReference type="EMBL" id="MPC38691.1"/>
    </source>
</evidence>
<dbReference type="AlphaFoldDB" id="A0A5B7EVE9"/>
<evidence type="ECO:0000313" key="2">
    <source>
        <dbReference type="Proteomes" id="UP000324222"/>
    </source>
</evidence>
<protein>
    <recommendedName>
        <fullName evidence="3">RNase H type-1 domain-containing protein</fullName>
    </recommendedName>
</protein>
<comment type="caution">
    <text evidence="1">The sequence shown here is derived from an EMBL/GenBank/DDBJ whole genome shotgun (WGS) entry which is preliminary data.</text>
</comment>
<accession>A0A5B7EVE9</accession>
<dbReference type="OrthoDB" id="6371827at2759"/>
<gene>
    <name evidence="1" type="ORF">E2C01_032202</name>
</gene>
<dbReference type="Proteomes" id="UP000324222">
    <property type="component" value="Unassembled WGS sequence"/>
</dbReference>
<proteinExistence type="predicted"/>
<keyword evidence="2" id="KW-1185">Reference proteome</keyword>
<name>A0A5B7EVE9_PORTR</name>